<dbReference type="PROSITE" id="PS50157">
    <property type="entry name" value="ZINC_FINGER_C2H2_2"/>
    <property type="match status" value="1"/>
</dbReference>
<organism evidence="4 5">
    <name type="scientific">Mesorhabditis spiculigera</name>
    <dbReference type="NCBI Taxonomy" id="96644"/>
    <lineage>
        <taxon>Eukaryota</taxon>
        <taxon>Metazoa</taxon>
        <taxon>Ecdysozoa</taxon>
        <taxon>Nematoda</taxon>
        <taxon>Chromadorea</taxon>
        <taxon>Rhabditida</taxon>
        <taxon>Rhabditina</taxon>
        <taxon>Rhabditomorpha</taxon>
        <taxon>Rhabditoidea</taxon>
        <taxon>Rhabditidae</taxon>
        <taxon>Mesorhabditinae</taxon>
        <taxon>Mesorhabditis</taxon>
    </lineage>
</organism>
<keyword evidence="5" id="KW-1185">Reference proteome</keyword>
<keyword evidence="2" id="KW-0175">Coiled coil</keyword>
<proteinExistence type="predicted"/>
<reference evidence="4" key="1">
    <citation type="submission" date="2023-06" db="EMBL/GenBank/DDBJ databases">
        <authorList>
            <person name="Delattre M."/>
        </authorList>
    </citation>
    <scope>NUCLEOTIDE SEQUENCE</scope>
    <source>
        <strain evidence="4">AF72</strain>
    </source>
</reference>
<keyword evidence="1" id="KW-0863">Zinc-finger</keyword>
<dbReference type="EMBL" id="CATQJA010002710">
    <property type="protein sequence ID" value="CAJ0587852.1"/>
    <property type="molecule type" value="Genomic_DNA"/>
</dbReference>
<dbReference type="InterPro" id="IPR013087">
    <property type="entry name" value="Znf_C2H2_type"/>
</dbReference>
<evidence type="ECO:0000313" key="5">
    <source>
        <dbReference type="Proteomes" id="UP001177023"/>
    </source>
</evidence>
<evidence type="ECO:0000256" key="2">
    <source>
        <dbReference type="SAM" id="Coils"/>
    </source>
</evidence>
<comment type="caution">
    <text evidence="4">The sequence shown here is derived from an EMBL/GenBank/DDBJ whole genome shotgun (WGS) entry which is preliminary data.</text>
</comment>
<keyword evidence="1" id="KW-0479">Metal-binding</keyword>
<dbReference type="GO" id="GO:0008270">
    <property type="term" value="F:zinc ion binding"/>
    <property type="evidence" value="ECO:0007669"/>
    <property type="project" value="UniProtKB-KW"/>
</dbReference>
<dbReference type="Proteomes" id="UP001177023">
    <property type="component" value="Unassembled WGS sequence"/>
</dbReference>
<dbReference type="AlphaFoldDB" id="A0AA36DHQ5"/>
<accession>A0AA36DHQ5</accession>
<name>A0AA36DHQ5_9BILA</name>
<sequence length="405" mass="46520">MARKKKRCMCASIASGWRGICQEHREVAHPCVRPKPEKKESGPCKTRFGCSVCKQPFRISADCQRHITTTHPTESKARVVDNLTARMMLQFRKTALHCFPEFRADIDVWWSRSQRRFMQLCEKEHTKRMAEQMMLKMIRDDLKAKEKEMHERDEIERDDLIGDEPDEVEEETEWDDPFDLIDAPDTDGYFHENTNCWSAEAAEIRYQARLKASGLASTSVKCVPVCIPPPKIAMEIRPVIGKVSNHPSSSASVIQKQPIKRRFLNPMKSAIPQISHPEPPAKVPKMEPEIERGIEPEFVMEADPEADPIPAPVDDYLPPESSGSTLPSEWNDAVGDAKVARLGETERSFFQAEILRLERELETKSELLRKSEEILTRQSKLIEQLYATLEAKNQEEAMYEKEYLP</sequence>
<evidence type="ECO:0000256" key="1">
    <source>
        <dbReference type="PROSITE-ProRule" id="PRU00042"/>
    </source>
</evidence>
<dbReference type="PROSITE" id="PS00028">
    <property type="entry name" value="ZINC_FINGER_C2H2_1"/>
    <property type="match status" value="1"/>
</dbReference>
<feature type="domain" description="C2H2-type" evidence="3">
    <location>
        <begin position="48"/>
        <end position="76"/>
    </location>
</feature>
<feature type="non-terminal residue" evidence="4">
    <location>
        <position position="405"/>
    </location>
</feature>
<keyword evidence="1" id="KW-0862">Zinc</keyword>
<gene>
    <name evidence="4" type="ORF">MSPICULIGERA_LOCUS25805</name>
</gene>
<evidence type="ECO:0000259" key="3">
    <source>
        <dbReference type="PROSITE" id="PS50157"/>
    </source>
</evidence>
<protein>
    <recommendedName>
        <fullName evidence="3">C2H2-type domain-containing protein</fullName>
    </recommendedName>
</protein>
<evidence type="ECO:0000313" key="4">
    <source>
        <dbReference type="EMBL" id="CAJ0587852.1"/>
    </source>
</evidence>
<feature type="coiled-coil region" evidence="2">
    <location>
        <begin position="354"/>
        <end position="402"/>
    </location>
</feature>